<evidence type="ECO:0000313" key="2">
    <source>
        <dbReference type="EMBL" id="CAD9749089.1"/>
    </source>
</evidence>
<proteinExistence type="predicted"/>
<sequence>MAQVTNEDQELDALIYKFSGLREETNFLLKRAKELQLTRSQFNAAEANFSRVLAIMGSHQKADVESVESVQKYFMTQMKVQDKQKLLDDSLDTDVIGSLEALRIDSMMVGKDLERFTVVQRDILRKQGKRDARLQEFGAEDNQAQYLQSQIEGRLSSYRALEHQLLNTISVLVGKKNAFLTDQLKAFNKTVASTKSESAKAIKQEKDLKELKLETTNKEYQYVFHGHVDMKKLLEIPSTPISNRASSPAKSPHRPTPPKTPPPPEAKSLPSVPPMSLNVNAGEGTGTENPLSSNAKSQPAKVSAEKKEDIDETQAIEVKDNDGEVAQSSEPEKHASNTVDALKDSEGKMKPTEEGAAADEAQQEKTM</sequence>
<feature type="compositionally biased region" description="Polar residues" evidence="1">
    <location>
        <begin position="240"/>
        <end position="249"/>
    </location>
</feature>
<reference evidence="2" key="1">
    <citation type="submission" date="2021-01" db="EMBL/GenBank/DDBJ databases">
        <authorList>
            <person name="Corre E."/>
            <person name="Pelletier E."/>
            <person name="Niang G."/>
            <person name="Scheremetjew M."/>
            <person name="Finn R."/>
            <person name="Kale V."/>
            <person name="Holt S."/>
            <person name="Cochrane G."/>
            <person name="Meng A."/>
            <person name="Brown T."/>
            <person name="Cohen L."/>
        </authorList>
    </citation>
    <scope>NUCLEOTIDE SEQUENCE</scope>
    <source>
        <strain evidence="2">CCMP622</strain>
    </source>
</reference>
<feature type="compositionally biased region" description="Basic and acidic residues" evidence="1">
    <location>
        <begin position="330"/>
        <end position="353"/>
    </location>
</feature>
<organism evidence="2">
    <name type="scientific">Lotharella oceanica</name>
    <dbReference type="NCBI Taxonomy" id="641309"/>
    <lineage>
        <taxon>Eukaryota</taxon>
        <taxon>Sar</taxon>
        <taxon>Rhizaria</taxon>
        <taxon>Cercozoa</taxon>
        <taxon>Chlorarachniophyceae</taxon>
        <taxon>Lotharella</taxon>
    </lineage>
</organism>
<evidence type="ECO:0000256" key="1">
    <source>
        <dbReference type="SAM" id="MobiDB-lite"/>
    </source>
</evidence>
<name>A0A7S2TGV0_9EUKA</name>
<dbReference type="EMBL" id="HBHP01004054">
    <property type="protein sequence ID" value="CAD9749089.1"/>
    <property type="molecule type" value="Transcribed_RNA"/>
</dbReference>
<dbReference type="AlphaFoldDB" id="A0A7S2TGV0"/>
<accession>A0A7S2TGV0</accession>
<feature type="compositionally biased region" description="Polar residues" evidence="1">
    <location>
        <begin position="286"/>
        <end position="297"/>
    </location>
</feature>
<feature type="compositionally biased region" description="Pro residues" evidence="1">
    <location>
        <begin position="254"/>
        <end position="265"/>
    </location>
</feature>
<feature type="region of interest" description="Disordered" evidence="1">
    <location>
        <begin position="240"/>
        <end position="367"/>
    </location>
</feature>
<gene>
    <name evidence="2" type="ORF">LSP00402_LOCUS2551</name>
</gene>
<protein>
    <submittedName>
        <fullName evidence="2">Uncharacterized protein</fullName>
    </submittedName>
</protein>